<dbReference type="EMBL" id="JBFALK010000005">
    <property type="protein sequence ID" value="MEV0969290.1"/>
    <property type="molecule type" value="Genomic_DNA"/>
</dbReference>
<dbReference type="Pfam" id="PF24879">
    <property type="entry name" value="DUF7737"/>
    <property type="match status" value="1"/>
</dbReference>
<comment type="caution">
    <text evidence="3">The sequence shown here is derived from an EMBL/GenBank/DDBJ whole genome shotgun (WGS) entry which is preliminary data.</text>
</comment>
<evidence type="ECO:0000313" key="4">
    <source>
        <dbReference type="Proteomes" id="UP001551675"/>
    </source>
</evidence>
<protein>
    <submittedName>
        <fullName evidence="3">DUF4132 domain-containing protein</fullName>
    </submittedName>
</protein>
<feature type="domain" description="DUF4132" evidence="1">
    <location>
        <begin position="382"/>
        <end position="561"/>
    </location>
</feature>
<dbReference type="InterPro" id="IPR025406">
    <property type="entry name" value="DUF4132"/>
</dbReference>
<reference evidence="3 4" key="1">
    <citation type="submission" date="2024-06" db="EMBL/GenBank/DDBJ databases">
        <title>The Natural Products Discovery Center: Release of the First 8490 Sequenced Strains for Exploring Actinobacteria Biosynthetic Diversity.</title>
        <authorList>
            <person name="Kalkreuter E."/>
            <person name="Kautsar S.A."/>
            <person name="Yang D."/>
            <person name="Bader C.D."/>
            <person name="Teijaro C.N."/>
            <person name="Fluegel L."/>
            <person name="Davis C.M."/>
            <person name="Simpson J.R."/>
            <person name="Lauterbach L."/>
            <person name="Steele A.D."/>
            <person name="Gui C."/>
            <person name="Meng S."/>
            <person name="Li G."/>
            <person name="Viehrig K."/>
            <person name="Ye F."/>
            <person name="Su P."/>
            <person name="Kiefer A.F."/>
            <person name="Nichols A."/>
            <person name="Cepeda A.J."/>
            <person name="Yan W."/>
            <person name="Fan B."/>
            <person name="Jiang Y."/>
            <person name="Adhikari A."/>
            <person name="Zheng C.-J."/>
            <person name="Schuster L."/>
            <person name="Cowan T.M."/>
            <person name="Smanski M.J."/>
            <person name="Chevrette M.G."/>
            <person name="De Carvalho L.P.S."/>
            <person name="Shen B."/>
        </authorList>
    </citation>
    <scope>NUCLEOTIDE SEQUENCE [LARGE SCALE GENOMIC DNA]</scope>
    <source>
        <strain evidence="3 4">NPDC050100</strain>
    </source>
</reference>
<feature type="domain" description="DUF7737" evidence="2">
    <location>
        <begin position="674"/>
        <end position="776"/>
    </location>
</feature>
<evidence type="ECO:0000313" key="3">
    <source>
        <dbReference type="EMBL" id="MEV0969290.1"/>
    </source>
</evidence>
<sequence length="778" mass="86168">MRLSPSAQLLYTVMTDPSTDNPDPWPHSSQLTAFDLGTLLPVAYRTTKIVGTAMSARFAVESAAKERRTSFTPEACADLFQALVDGLEARNWSNLPLAVASLPRCPGGPPLADLTESARTLVRFHLRAERTGDAYALLAVAGLAGLDDEVAAVLKEGRGPIALDEIDLLLGWDAERRALLVEALQERSYNSLPPLPDTWERLAAIPEYVAFARTALEAAEARIAAIHAREIPYRADRAFDDAEKAALGRAVRLALWRDEPWLPGLLDRLLRGVAVAPTAAKTLPSQGLLFEIGRAVEDFPTPEAISALRTARALTRHAGVPKQLDRMLKRIEHALADRVEVAFRMPDLGFEPGGRLRMPLGEHTAMISIGDDVELTWWQGEKRFKAAPAAVRRDHPDEVKRLRDLTGQVRRQLTTLVRALEAGYPGDARHPYATWRERMAEHPIAGTVARRLIWEIEVSPGHWRSTLGDTGITGITGTTGPEPPPDAPVRLWHPARAPLDEVRAWREQITGERVRQPFKQAFREVYLLTPAEEETGVYSNRFAAHVVDYRTLYALFKQRAWSADLLGPWDGGGDGEARRVLAGGRWRASFFHESLGGDHAATDQVRFHRNTDGEWRRAALAEVPPLVFSEAMRDVDLFVAVTSIAADPGWADRGTERHYDYWRTAAFGALPPSAEVRRDALARLLPRTAIADRCTLTDRYLVVRGDLRTYKIHLGSANILMDPGDVYLCVVSAPGSEAERVFLPFEEDGRLALILSKAFLLARDGEIGDESIIRQIKG</sequence>
<evidence type="ECO:0000259" key="1">
    <source>
        <dbReference type="Pfam" id="PF13569"/>
    </source>
</evidence>
<dbReference type="Pfam" id="PF13569">
    <property type="entry name" value="DUF4132"/>
    <property type="match status" value="1"/>
</dbReference>
<dbReference type="InterPro" id="IPR056639">
    <property type="entry name" value="DUF7737"/>
</dbReference>
<dbReference type="Proteomes" id="UP001551675">
    <property type="component" value="Unassembled WGS sequence"/>
</dbReference>
<organism evidence="3 4">
    <name type="scientific">Microtetraspora glauca</name>
    <dbReference type="NCBI Taxonomy" id="1996"/>
    <lineage>
        <taxon>Bacteria</taxon>
        <taxon>Bacillati</taxon>
        <taxon>Actinomycetota</taxon>
        <taxon>Actinomycetes</taxon>
        <taxon>Streptosporangiales</taxon>
        <taxon>Streptosporangiaceae</taxon>
        <taxon>Microtetraspora</taxon>
    </lineage>
</organism>
<evidence type="ECO:0000259" key="2">
    <source>
        <dbReference type="Pfam" id="PF24879"/>
    </source>
</evidence>
<gene>
    <name evidence="3" type="ORF">AB0I59_11700</name>
</gene>
<accession>A0ABV3GCD7</accession>
<keyword evidence="4" id="KW-1185">Reference proteome</keyword>
<dbReference type="RefSeq" id="WP_358132203.1">
    <property type="nucleotide sequence ID" value="NZ_JBFALK010000005.1"/>
</dbReference>
<name>A0ABV3GCD7_MICGL</name>
<proteinExistence type="predicted"/>